<dbReference type="EMBL" id="WNBW01000008">
    <property type="protein sequence ID" value="MTU04554.1"/>
    <property type="molecule type" value="Genomic_DNA"/>
</dbReference>
<keyword evidence="2 10" id="KW-0813">Transport</keyword>
<proteinExistence type="inferred from homology"/>
<evidence type="ECO:0000256" key="2">
    <source>
        <dbReference type="ARBA" id="ARBA00022448"/>
    </source>
</evidence>
<dbReference type="Proteomes" id="UP000443070">
    <property type="component" value="Unassembled WGS sequence"/>
</dbReference>
<dbReference type="GO" id="GO:0044718">
    <property type="term" value="P:siderophore transmembrane transport"/>
    <property type="evidence" value="ECO:0007669"/>
    <property type="project" value="TreeGrafter"/>
</dbReference>
<evidence type="ECO:0000259" key="13">
    <source>
        <dbReference type="Pfam" id="PF07715"/>
    </source>
</evidence>
<dbReference type="PROSITE" id="PS52016">
    <property type="entry name" value="TONB_DEPENDENT_REC_3"/>
    <property type="match status" value="1"/>
</dbReference>
<dbReference type="PANTHER" id="PTHR30069">
    <property type="entry name" value="TONB-DEPENDENT OUTER MEMBRANE RECEPTOR"/>
    <property type="match status" value="1"/>
</dbReference>
<evidence type="ECO:0000256" key="5">
    <source>
        <dbReference type="ARBA" id="ARBA00022729"/>
    </source>
</evidence>
<dbReference type="RefSeq" id="WP_149877301.1">
    <property type="nucleotide sequence ID" value="NZ_WNBG01000007.1"/>
</dbReference>
<evidence type="ECO:0000256" key="11">
    <source>
        <dbReference type="RuleBase" id="RU003357"/>
    </source>
</evidence>
<dbReference type="Gene3D" id="2.40.170.20">
    <property type="entry name" value="TonB-dependent receptor, beta-barrel domain"/>
    <property type="match status" value="1"/>
</dbReference>
<evidence type="ECO:0000256" key="3">
    <source>
        <dbReference type="ARBA" id="ARBA00022452"/>
    </source>
</evidence>
<keyword evidence="3 10" id="KW-1134">Transmembrane beta strand</keyword>
<evidence type="ECO:0000313" key="16">
    <source>
        <dbReference type="Proteomes" id="UP000443070"/>
    </source>
</evidence>
<evidence type="ECO:0000256" key="1">
    <source>
        <dbReference type="ARBA" id="ARBA00004571"/>
    </source>
</evidence>
<feature type="domain" description="TonB-dependent receptor plug" evidence="13">
    <location>
        <begin position="53"/>
        <end position="160"/>
    </location>
</feature>
<organism evidence="14 17">
    <name type="scientific">Phascolarctobacterium faecium</name>
    <dbReference type="NCBI Taxonomy" id="33025"/>
    <lineage>
        <taxon>Bacteria</taxon>
        <taxon>Bacillati</taxon>
        <taxon>Bacillota</taxon>
        <taxon>Negativicutes</taxon>
        <taxon>Acidaminococcales</taxon>
        <taxon>Acidaminococcaceae</taxon>
        <taxon>Phascolarctobacterium</taxon>
    </lineage>
</organism>
<keyword evidence="9 10" id="KW-0998">Cell outer membrane</keyword>
<comment type="subcellular location">
    <subcellularLocation>
        <location evidence="1 10">Cell outer membrane</location>
        <topology evidence="1 10">Multi-pass membrane protein</topology>
    </subcellularLocation>
</comment>
<dbReference type="Proteomes" id="UP000484547">
    <property type="component" value="Unassembled WGS sequence"/>
</dbReference>
<evidence type="ECO:0000313" key="15">
    <source>
        <dbReference type="EMBL" id="MTU04554.1"/>
    </source>
</evidence>
<keyword evidence="6 11" id="KW-0798">TonB box</keyword>
<accession>A0A7X2XEZ5</accession>
<dbReference type="AlphaFoldDB" id="A0A7X2XEZ5"/>
<comment type="similarity">
    <text evidence="10 11">Belongs to the TonB-dependent receptor family.</text>
</comment>
<gene>
    <name evidence="14" type="ORF">GMD11_03960</name>
    <name evidence="15" type="ORF">GMD18_09105</name>
</gene>
<dbReference type="Gene3D" id="2.170.130.10">
    <property type="entry name" value="TonB-dependent receptor, plug domain"/>
    <property type="match status" value="1"/>
</dbReference>
<sequence>MLEKSMGKSALMVALVTGNVIWGGYTVHAEEPNQVFTLDPMVVTATRTEKRDVDVPASTTILTSEDLKATGAQNLQVALGRVPGLIYKTFAPGGGAMGTMANEIAIRGVSNGTLIMLNGSPMNLRGKYFLDAIPIESIAKVEIVKGGGSVLYGSEAMGGVINIITKQGFKNSVTAGVGNYGQQKYNATVSADKLSVGYNLEKWGKVDTISRSHDKGDKHTDMTSSHKNNLFLNYKINDNWNFLYNYFETNVKYDTWFDDGYKSVPKGGALQQNREYVTKQNLMQVTYQDDSVKGNLYYNQNKLMADGYTNYTTRGDYYGKMYDTDEKNRTYGADIQKKWEFGNKTNLILGSSYQNEFYDDYGKDGHKSPNQVTSRNIYAVYGQYDYKFDEKNEFIFGARETWTTGGYKDQNYDNFSMSGQYLHKLTENDSLYASVGQSFIMPTFSQMYGASDSAVSNPDLKPQKGTNYELGWKRVNNNHSWKAAIYHIDITDNITATWDGTKTEYKYTNEDFKNTGVEITCDIIGKDGFTYNWGINYGDPKVKGSKKPYWDRKYGRWQMNGGINYTKDKWITSLQGTYLAQRVGTPSSDHSVSEKPYFLTSLTTTYNADKQSSISLTLDNLLNREDNLSHSGSEYYSTPFNFLLSYNYKF</sequence>
<dbReference type="InterPro" id="IPR037066">
    <property type="entry name" value="Plug_dom_sf"/>
</dbReference>
<comment type="caution">
    <text evidence="14">The sequence shown here is derived from an EMBL/GenBank/DDBJ whole genome shotgun (WGS) entry which is preliminary data.</text>
</comment>
<reference evidence="16 17" key="1">
    <citation type="journal article" date="2019" name="Nat. Med.">
        <title>A library of human gut bacterial isolates paired with longitudinal multiomics data enables mechanistic microbiome research.</title>
        <authorList>
            <person name="Poyet M."/>
            <person name="Groussin M."/>
            <person name="Gibbons S.M."/>
            <person name="Avila-Pacheco J."/>
            <person name="Jiang X."/>
            <person name="Kearney S.M."/>
            <person name="Perrotta A.R."/>
            <person name="Berdy B."/>
            <person name="Zhao S."/>
            <person name="Lieberman T.D."/>
            <person name="Swanson P.K."/>
            <person name="Smith M."/>
            <person name="Roesemann S."/>
            <person name="Alexander J.E."/>
            <person name="Rich S.A."/>
            <person name="Livny J."/>
            <person name="Vlamakis H."/>
            <person name="Clish C."/>
            <person name="Bullock K."/>
            <person name="Deik A."/>
            <person name="Scott J."/>
            <person name="Pierce K.A."/>
            <person name="Xavier R.J."/>
            <person name="Alm E.J."/>
        </authorList>
    </citation>
    <scope>NUCLEOTIDE SEQUENCE [LARGE SCALE GENOMIC DNA]</scope>
    <source>
        <strain evidence="14 17">BIOML-A13</strain>
        <strain evidence="15 16">BIOML-A3</strain>
    </source>
</reference>
<dbReference type="InterPro" id="IPR000531">
    <property type="entry name" value="Beta-barrel_TonB"/>
</dbReference>
<name>A0A7X2XEZ5_9FIRM</name>
<evidence type="ECO:0000313" key="17">
    <source>
        <dbReference type="Proteomes" id="UP000484547"/>
    </source>
</evidence>
<dbReference type="PANTHER" id="PTHR30069:SF29">
    <property type="entry name" value="HEMOGLOBIN AND HEMOGLOBIN-HAPTOGLOBIN-BINDING PROTEIN 1-RELATED"/>
    <property type="match status" value="1"/>
</dbReference>
<evidence type="ECO:0000256" key="4">
    <source>
        <dbReference type="ARBA" id="ARBA00022692"/>
    </source>
</evidence>
<dbReference type="SUPFAM" id="SSF56935">
    <property type="entry name" value="Porins"/>
    <property type="match status" value="1"/>
</dbReference>
<evidence type="ECO:0000256" key="8">
    <source>
        <dbReference type="ARBA" id="ARBA00023170"/>
    </source>
</evidence>
<dbReference type="Pfam" id="PF00593">
    <property type="entry name" value="TonB_dep_Rec_b-barrel"/>
    <property type="match status" value="1"/>
</dbReference>
<dbReference type="InterPro" id="IPR039426">
    <property type="entry name" value="TonB-dep_rcpt-like"/>
</dbReference>
<dbReference type="InterPro" id="IPR012910">
    <property type="entry name" value="Plug_dom"/>
</dbReference>
<evidence type="ECO:0000256" key="10">
    <source>
        <dbReference type="PROSITE-ProRule" id="PRU01360"/>
    </source>
</evidence>
<dbReference type="OrthoDB" id="1631017at2"/>
<evidence type="ECO:0000313" key="14">
    <source>
        <dbReference type="EMBL" id="MTT75427.1"/>
    </source>
</evidence>
<keyword evidence="7 10" id="KW-0472">Membrane</keyword>
<evidence type="ECO:0000256" key="7">
    <source>
        <dbReference type="ARBA" id="ARBA00023136"/>
    </source>
</evidence>
<dbReference type="Pfam" id="PF07715">
    <property type="entry name" value="Plug"/>
    <property type="match status" value="1"/>
</dbReference>
<keyword evidence="16" id="KW-1185">Reference proteome</keyword>
<dbReference type="GO" id="GO:0015344">
    <property type="term" value="F:siderophore uptake transmembrane transporter activity"/>
    <property type="evidence" value="ECO:0007669"/>
    <property type="project" value="TreeGrafter"/>
</dbReference>
<evidence type="ECO:0000259" key="12">
    <source>
        <dbReference type="Pfam" id="PF00593"/>
    </source>
</evidence>
<evidence type="ECO:0000256" key="9">
    <source>
        <dbReference type="ARBA" id="ARBA00023237"/>
    </source>
</evidence>
<evidence type="ECO:0000256" key="6">
    <source>
        <dbReference type="ARBA" id="ARBA00023077"/>
    </source>
</evidence>
<dbReference type="CDD" id="cd01347">
    <property type="entry name" value="ligand_gated_channel"/>
    <property type="match status" value="1"/>
</dbReference>
<keyword evidence="5" id="KW-0732">Signal</keyword>
<dbReference type="InterPro" id="IPR036942">
    <property type="entry name" value="Beta-barrel_TonB_sf"/>
</dbReference>
<keyword evidence="8 14" id="KW-0675">Receptor</keyword>
<dbReference type="EMBL" id="WNBM01000001">
    <property type="protein sequence ID" value="MTT75427.1"/>
    <property type="molecule type" value="Genomic_DNA"/>
</dbReference>
<protein>
    <submittedName>
        <fullName evidence="14">TonB-dependent receptor</fullName>
    </submittedName>
</protein>
<keyword evidence="4 10" id="KW-0812">Transmembrane</keyword>
<feature type="domain" description="TonB-dependent receptor-like beta-barrel" evidence="12">
    <location>
        <begin position="230"/>
        <end position="621"/>
    </location>
</feature>
<dbReference type="GO" id="GO:0009279">
    <property type="term" value="C:cell outer membrane"/>
    <property type="evidence" value="ECO:0007669"/>
    <property type="project" value="UniProtKB-SubCell"/>
</dbReference>